<dbReference type="STRING" id="390241.SAMN04488023_12015"/>
<evidence type="ECO:0000313" key="3">
    <source>
        <dbReference type="Proteomes" id="UP000199572"/>
    </source>
</evidence>
<proteinExistence type="predicted"/>
<keyword evidence="3" id="KW-1185">Reference proteome</keyword>
<keyword evidence="1" id="KW-0812">Transmembrane</keyword>
<dbReference type="AlphaFoldDB" id="A0A1H9T0A7"/>
<dbReference type="EMBL" id="FOGG01000020">
    <property type="protein sequence ID" value="SER90159.1"/>
    <property type="molecule type" value="Genomic_DNA"/>
</dbReference>
<evidence type="ECO:0000256" key="1">
    <source>
        <dbReference type="SAM" id="Phobius"/>
    </source>
</evidence>
<accession>A0A1H9T0A7</accession>
<reference evidence="2 3" key="1">
    <citation type="submission" date="2016-10" db="EMBL/GenBank/DDBJ databases">
        <authorList>
            <person name="de Groot N.N."/>
        </authorList>
    </citation>
    <scope>NUCLEOTIDE SEQUENCE [LARGE SCALE GENOMIC DNA]</scope>
    <source>
        <strain evidence="2 3">DSM 18610</strain>
    </source>
</reference>
<feature type="transmembrane region" description="Helical" evidence="1">
    <location>
        <begin position="6"/>
        <end position="31"/>
    </location>
</feature>
<dbReference type="Proteomes" id="UP000199572">
    <property type="component" value="Unassembled WGS sequence"/>
</dbReference>
<name>A0A1H9T0A7_9SPHI</name>
<dbReference type="RefSeq" id="WP_090885970.1">
    <property type="nucleotide sequence ID" value="NZ_FOGG01000020.1"/>
</dbReference>
<gene>
    <name evidence="2" type="ORF">SAMN04488023_12015</name>
</gene>
<sequence>MLYRFSTSGFIVVLLVLALLWYGGVLVFFLLRKNGRGLIGAGLGLGSGHKLHAGRATIPDDGTSAAGSEEIADDLMGKAKLPEGMTSVGMEDIGFVDLDERNVADQQGLVPDLLEEIKNVFLLLAKEDGSKQDFLALMKVIKENYPGMSSHPRIGAINEFIAGHAAFHIGAEELENLWY</sequence>
<evidence type="ECO:0000313" key="2">
    <source>
        <dbReference type="EMBL" id="SER90159.1"/>
    </source>
</evidence>
<organism evidence="2 3">
    <name type="scientific">Pedobacter rhizosphaerae</name>
    <dbReference type="NCBI Taxonomy" id="390241"/>
    <lineage>
        <taxon>Bacteria</taxon>
        <taxon>Pseudomonadati</taxon>
        <taxon>Bacteroidota</taxon>
        <taxon>Sphingobacteriia</taxon>
        <taxon>Sphingobacteriales</taxon>
        <taxon>Sphingobacteriaceae</taxon>
        <taxon>Pedobacter</taxon>
    </lineage>
</organism>
<protein>
    <submittedName>
        <fullName evidence="2">Uncharacterized protein</fullName>
    </submittedName>
</protein>
<keyword evidence="1" id="KW-0472">Membrane</keyword>
<keyword evidence="1" id="KW-1133">Transmembrane helix</keyword>
<dbReference type="OrthoDB" id="792964at2"/>